<proteinExistence type="predicted"/>
<organism evidence="1 2">
    <name type="scientific">Aspergillus keveii</name>
    <dbReference type="NCBI Taxonomy" id="714993"/>
    <lineage>
        <taxon>Eukaryota</taxon>
        <taxon>Fungi</taxon>
        <taxon>Dikarya</taxon>
        <taxon>Ascomycota</taxon>
        <taxon>Pezizomycotina</taxon>
        <taxon>Eurotiomycetes</taxon>
        <taxon>Eurotiomycetidae</taxon>
        <taxon>Eurotiales</taxon>
        <taxon>Aspergillaceae</taxon>
        <taxon>Aspergillus</taxon>
        <taxon>Aspergillus subgen. Nidulantes</taxon>
    </lineage>
</organism>
<comment type="caution">
    <text evidence="1">The sequence shown here is derived from an EMBL/GenBank/DDBJ whole genome shotgun (WGS) entry which is preliminary data.</text>
</comment>
<evidence type="ECO:0000313" key="1">
    <source>
        <dbReference type="EMBL" id="KAL2798903.1"/>
    </source>
</evidence>
<accession>A0ABR4GIN5</accession>
<dbReference type="Proteomes" id="UP001610563">
    <property type="component" value="Unassembled WGS sequence"/>
</dbReference>
<keyword evidence="2" id="KW-1185">Reference proteome</keyword>
<reference evidence="1 2" key="1">
    <citation type="submission" date="2024-07" db="EMBL/GenBank/DDBJ databases">
        <title>Section-level genome sequencing and comparative genomics of Aspergillus sections Usti and Cavernicolus.</title>
        <authorList>
            <consortium name="Lawrence Berkeley National Laboratory"/>
            <person name="Nybo J.L."/>
            <person name="Vesth T.C."/>
            <person name="Theobald S."/>
            <person name="Frisvad J.C."/>
            <person name="Larsen T.O."/>
            <person name="Kjaerboelling I."/>
            <person name="Rothschild-Mancinelli K."/>
            <person name="Lyhne E.K."/>
            <person name="Kogle M.E."/>
            <person name="Barry K."/>
            <person name="Clum A."/>
            <person name="Na H."/>
            <person name="Ledsgaard L."/>
            <person name="Lin J."/>
            <person name="Lipzen A."/>
            <person name="Kuo A."/>
            <person name="Riley R."/>
            <person name="Mondo S."/>
            <person name="Labutti K."/>
            <person name="Haridas S."/>
            <person name="Pangalinan J."/>
            <person name="Salamov A.A."/>
            <person name="Simmons B.A."/>
            <person name="Magnuson J.K."/>
            <person name="Chen J."/>
            <person name="Drula E."/>
            <person name="Henrissat B."/>
            <person name="Wiebenga A."/>
            <person name="Lubbers R.J."/>
            <person name="Gomes A.C."/>
            <person name="Makela M.R."/>
            <person name="Stajich J."/>
            <person name="Grigoriev I.V."/>
            <person name="Mortensen U.H."/>
            <person name="De Vries R.P."/>
            <person name="Baker S.E."/>
            <person name="Andersen M.R."/>
        </authorList>
    </citation>
    <scope>NUCLEOTIDE SEQUENCE [LARGE SCALE GENOMIC DNA]</scope>
    <source>
        <strain evidence="1 2">CBS 209.92</strain>
    </source>
</reference>
<evidence type="ECO:0008006" key="3">
    <source>
        <dbReference type="Google" id="ProtNLM"/>
    </source>
</evidence>
<gene>
    <name evidence="1" type="ORF">BJX66DRAFT_294372</name>
</gene>
<evidence type="ECO:0000313" key="2">
    <source>
        <dbReference type="Proteomes" id="UP001610563"/>
    </source>
</evidence>
<protein>
    <recommendedName>
        <fullName evidence="3">Tautomerase cis-CaaD-like domain-containing protein</fullName>
    </recommendedName>
</protein>
<dbReference type="EMBL" id="JBFTWV010000010">
    <property type="protein sequence ID" value="KAL2798903.1"/>
    <property type="molecule type" value="Genomic_DNA"/>
</dbReference>
<name>A0ABR4GIN5_9EURO</name>
<sequence length="207" mass="23149">MPPLTKFWLFTLKDPSKSASTLKPLLTEILNFCSSFTNPHYNATSAPENNKNAPTHAFYTITNKPNHMLMITGYPSQELNNEADKVYAEKYLPRLFEHVQHIWLRQIEVDIRELPLGGEGVVVSVDEGISGGEGSDFGGVGKGGWDVWKKTRQGSERDDVVQGARKGESVGERVWVHVRKWDGQEEGVDGSEVEGRSVFYLSKLVGR</sequence>